<gene>
    <name evidence="1" type="ORF">TSPI_11164</name>
</gene>
<sequence>MLCVVRKQNSVQQKCNDEKNEAINFHLNSLIPPHAFEMENFNNIGNCGCCNAIFTVFSTFSKIQSQQPPTSCAVASGMRRLIGASLLRECPE</sequence>
<reference evidence="1 2" key="1">
    <citation type="submission" date="2024-07" db="EMBL/GenBank/DDBJ databases">
        <title>Enhanced genomic and transcriptomic resources for Trichinella pseudospiralis and T. spiralis underpin the discovery of pronounced molecular differences between stages and species.</title>
        <authorList>
            <person name="Pasi K.K."/>
            <person name="La Rosa G."/>
            <person name="Gomez-Morales M.A."/>
            <person name="Tosini F."/>
            <person name="Sumanam S."/>
            <person name="Young N.D."/>
            <person name="Chang B.C."/>
            <person name="Robin G.B."/>
        </authorList>
    </citation>
    <scope>NUCLEOTIDE SEQUENCE [LARGE SCALE GENOMIC DNA]</scope>
    <source>
        <strain evidence="1">ISS534</strain>
    </source>
</reference>
<name>A0ABR3KBY7_TRISP</name>
<proteinExistence type="predicted"/>
<dbReference type="Proteomes" id="UP001558632">
    <property type="component" value="Unassembled WGS sequence"/>
</dbReference>
<protein>
    <submittedName>
        <fullName evidence="1">G-type lectin S-receptor-like serine/threonine-protein kinase</fullName>
    </submittedName>
</protein>
<organism evidence="1 2">
    <name type="scientific">Trichinella spiralis</name>
    <name type="common">Trichina worm</name>
    <dbReference type="NCBI Taxonomy" id="6334"/>
    <lineage>
        <taxon>Eukaryota</taxon>
        <taxon>Metazoa</taxon>
        <taxon>Ecdysozoa</taxon>
        <taxon>Nematoda</taxon>
        <taxon>Enoplea</taxon>
        <taxon>Dorylaimia</taxon>
        <taxon>Trichinellida</taxon>
        <taxon>Trichinellidae</taxon>
        <taxon>Trichinella</taxon>
    </lineage>
</organism>
<comment type="caution">
    <text evidence="1">The sequence shown here is derived from an EMBL/GenBank/DDBJ whole genome shotgun (WGS) entry which is preliminary data.</text>
</comment>
<accession>A0ABR3KBY7</accession>
<keyword evidence="2" id="KW-1185">Reference proteome</keyword>
<evidence type="ECO:0000313" key="2">
    <source>
        <dbReference type="Proteomes" id="UP001558632"/>
    </source>
</evidence>
<evidence type="ECO:0000313" key="1">
    <source>
        <dbReference type="EMBL" id="KAL1234556.1"/>
    </source>
</evidence>
<dbReference type="EMBL" id="JBEUSY010000408">
    <property type="protein sequence ID" value="KAL1234556.1"/>
    <property type="molecule type" value="Genomic_DNA"/>
</dbReference>